<organism evidence="2 3">
    <name type="scientific">Cercophora newfieldiana</name>
    <dbReference type="NCBI Taxonomy" id="92897"/>
    <lineage>
        <taxon>Eukaryota</taxon>
        <taxon>Fungi</taxon>
        <taxon>Dikarya</taxon>
        <taxon>Ascomycota</taxon>
        <taxon>Pezizomycotina</taxon>
        <taxon>Sordariomycetes</taxon>
        <taxon>Sordariomycetidae</taxon>
        <taxon>Sordariales</taxon>
        <taxon>Lasiosphaeriaceae</taxon>
        <taxon>Cercophora</taxon>
    </lineage>
</organism>
<dbReference type="Pfam" id="PF17107">
    <property type="entry name" value="SesA"/>
    <property type="match status" value="1"/>
</dbReference>
<accession>A0AA39YIA2</accession>
<reference evidence="2" key="1">
    <citation type="submission" date="2023-06" db="EMBL/GenBank/DDBJ databases">
        <title>Genome-scale phylogeny and comparative genomics of the fungal order Sordariales.</title>
        <authorList>
            <consortium name="Lawrence Berkeley National Laboratory"/>
            <person name="Hensen N."/>
            <person name="Bonometti L."/>
            <person name="Westerberg I."/>
            <person name="Brannstrom I.O."/>
            <person name="Guillou S."/>
            <person name="Cros-Aarteil S."/>
            <person name="Calhoun S."/>
            <person name="Haridas S."/>
            <person name="Kuo A."/>
            <person name="Mondo S."/>
            <person name="Pangilinan J."/>
            <person name="Riley R."/>
            <person name="Labutti K."/>
            <person name="Andreopoulos B."/>
            <person name="Lipzen A."/>
            <person name="Chen C."/>
            <person name="Yanf M."/>
            <person name="Daum C."/>
            <person name="Ng V."/>
            <person name="Clum A."/>
            <person name="Steindorff A."/>
            <person name="Ohm R."/>
            <person name="Martin F."/>
            <person name="Silar P."/>
            <person name="Natvig D."/>
            <person name="Lalanne C."/>
            <person name="Gautier V."/>
            <person name="Ament-Velasquez S.L."/>
            <person name="Kruys A."/>
            <person name="Hutchinson M.I."/>
            <person name="Powell A.J."/>
            <person name="Barry K."/>
            <person name="Miller A.N."/>
            <person name="Grigoriev I.V."/>
            <person name="Debuchy R."/>
            <person name="Gladieux P."/>
            <person name="Thoren M.H."/>
            <person name="Johannesson H."/>
        </authorList>
    </citation>
    <scope>NUCLEOTIDE SEQUENCE</scope>
    <source>
        <strain evidence="2">SMH2532-1</strain>
    </source>
</reference>
<keyword evidence="3" id="KW-1185">Reference proteome</keyword>
<comment type="caution">
    <text evidence="2">The sequence shown here is derived from an EMBL/GenBank/DDBJ whole genome shotgun (WGS) entry which is preliminary data.</text>
</comment>
<evidence type="ECO:0000313" key="3">
    <source>
        <dbReference type="Proteomes" id="UP001174936"/>
    </source>
</evidence>
<dbReference type="PANTHER" id="PTHR38886">
    <property type="entry name" value="SESA DOMAIN-CONTAINING PROTEIN"/>
    <property type="match status" value="1"/>
</dbReference>
<dbReference type="AlphaFoldDB" id="A0AA39YIA2"/>
<name>A0AA39YIA2_9PEZI</name>
<protein>
    <recommendedName>
        <fullName evidence="1">NACHT-NTPase and P-loop NTPases N-terminal domain-containing protein</fullName>
    </recommendedName>
</protein>
<proteinExistence type="predicted"/>
<dbReference type="PANTHER" id="PTHR38886:SF1">
    <property type="entry name" value="NACHT-NTPASE AND P-LOOP NTPASES N-TERMINAL DOMAIN-CONTAINING PROTEIN"/>
    <property type="match status" value="1"/>
</dbReference>
<evidence type="ECO:0000313" key="2">
    <source>
        <dbReference type="EMBL" id="KAK0652450.1"/>
    </source>
</evidence>
<dbReference type="EMBL" id="JAULSV010000002">
    <property type="protein sequence ID" value="KAK0652450.1"/>
    <property type="molecule type" value="Genomic_DNA"/>
</dbReference>
<dbReference type="Proteomes" id="UP001174936">
    <property type="component" value="Unassembled WGS sequence"/>
</dbReference>
<gene>
    <name evidence="2" type="ORF">B0T16DRAFT_322463</name>
</gene>
<dbReference type="InterPro" id="IPR031352">
    <property type="entry name" value="SesA"/>
</dbReference>
<evidence type="ECO:0000259" key="1">
    <source>
        <dbReference type="Pfam" id="PF17107"/>
    </source>
</evidence>
<feature type="domain" description="NACHT-NTPase and P-loop NTPases N-terminal" evidence="1">
    <location>
        <begin position="16"/>
        <end position="132"/>
    </location>
</feature>
<sequence length="565" mass="63746">MAKIAKTIAQAFTKGRRSAPAEFREVENQLYSLSAALAAFQDTADKSSTELSNLATMQQGGDQTLSDMLSNCHETLKHLEKIVQKYGLITEQQDPTKSRLQRWSQELLKNYKKIAWTTEAGDLATLRSQLMVHTNSLDLVLGIVINSRTSRIEDTLKQNSERLSEIHAWWEQNLKNSTIQATETGMGFAARTATFEVHIETGNGLQLLCPESSLREDWKDADHSQLFNCECRGDERRGPEHWRVEKIGLSPISFPFRQIGDALAWTIYKAIDLSSNTLISLTIRNITAGEIAEFEELFIHALSELRATSMLKHGVSNMLAHPSPGGQKIRVLHLKGDLGNTHKFVDNVIFGIGHRTLIKSNICGLSLLHFREISAGDTLRGSSSVDYAEVLIHYDQPGGLSSNITRTEMRCAKELFNQLEAMRMELFVLTLQYCRPDETVALHLQVTQVQCEKVFIRDAEMMIMRNQEGKFRLVILSRNRCTVLSQELPETFFTDGNSSGRGPSNFRSLTWLVQLEGQGERKVYRYPNGFKFLNLHSVYAERMFELGRIAVSQPSSILADTEIEA</sequence>